<gene>
    <name evidence="9" type="ORF">GCM10025868_38470</name>
</gene>
<keyword evidence="3" id="KW-0436">Ligase</keyword>
<name>A0ABQ6JLE6_9ACTN</name>
<dbReference type="InterPro" id="IPR008909">
    <property type="entry name" value="DALR_anticod-bd"/>
</dbReference>
<evidence type="ECO:0000256" key="7">
    <source>
        <dbReference type="SAM" id="MobiDB-lite"/>
    </source>
</evidence>
<dbReference type="SMART" id="SM00836">
    <property type="entry name" value="DALR_1"/>
    <property type="match status" value="1"/>
</dbReference>
<dbReference type="Gene3D" id="3.40.50.620">
    <property type="entry name" value="HUPs"/>
    <property type="match status" value="1"/>
</dbReference>
<organism evidence="9 10">
    <name type="scientific">Angustibacter aerolatus</name>
    <dbReference type="NCBI Taxonomy" id="1162965"/>
    <lineage>
        <taxon>Bacteria</taxon>
        <taxon>Bacillati</taxon>
        <taxon>Actinomycetota</taxon>
        <taxon>Actinomycetes</taxon>
        <taxon>Kineosporiales</taxon>
        <taxon>Kineosporiaceae</taxon>
    </lineage>
</organism>
<evidence type="ECO:0000256" key="2">
    <source>
        <dbReference type="ARBA" id="ARBA00012837"/>
    </source>
</evidence>
<keyword evidence="5" id="KW-0067">ATP-binding</keyword>
<dbReference type="SUPFAM" id="SSF52374">
    <property type="entry name" value="Nucleotidylyl transferase"/>
    <property type="match status" value="1"/>
</dbReference>
<evidence type="ECO:0000256" key="3">
    <source>
        <dbReference type="ARBA" id="ARBA00022598"/>
    </source>
</evidence>
<feature type="compositionally biased region" description="Basic residues" evidence="7">
    <location>
        <begin position="261"/>
        <end position="293"/>
    </location>
</feature>
<reference evidence="10" key="1">
    <citation type="journal article" date="2019" name="Int. J. Syst. Evol. Microbiol.">
        <title>The Global Catalogue of Microorganisms (GCM) 10K type strain sequencing project: providing services to taxonomists for standard genome sequencing and annotation.</title>
        <authorList>
            <consortium name="The Broad Institute Genomics Platform"/>
            <consortium name="The Broad Institute Genome Sequencing Center for Infectious Disease"/>
            <person name="Wu L."/>
            <person name="Ma J."/>
        </authorList>
    </citation>
    <scope>NUCLEOTIDE SEQUENCE [LARGE SCALE GENOMIC DNA]</scope>
    <source>
        <strain evidence="10">NBRC 108730</strain>
    </source>
</reference>
<feature type="domain" description="DALR anticodon binding" evidence="8">
    <location>
        <begin position="101"/>
        <end position="160"/>
    </location>
</feature>
<feature type="region of interest" description="Disordered" evidence="7">
    <location>
        <begin position="157"/>
        <end position="226"/>
    </location>
</feature>
<protein>
    <recommendedName>
        <fullName evidence="2">arginine--tRNA ligase</fullName>
        <ecNumber evidence="2">6.1.1.19</ecNumber>
    </recommendedName>
</protein>
<feature type="region of interest" description="Disordered" evidence="7">
    <location>
        <begin position="259"/>
        <end position="360"/>
    </location>
</feature>
<dbReference type="InterPro" id="IPR009080">
    <property type="entry name" value="tRNAsynth_Ia_anticodon-bd"/>
</dbReference>
<dbReference type="InterPro" id="IPR014729">
    <property type="entry name" value="Rossmann-like_a/b/a_fold"/>
</dbReference>
<comment type="similarity">
    <text evidence="1">Belongs to the class-I aminoacyl-tRNA synthetase family.</text>
</comment>
<feature type="compositionally biased region" description="Basic residues" evidence="7">
    <location>
        <begin position="345"/>
        <end position="360"/>
    </location>
</feature>
<feature type="compositionally biased region" description="Basic residues" evidence="7">
    <location>
        <begin position="209"/>
        <end position="225"/>
    </location>
</feature>
<dbReference type="Pfam" id="PF05746">
    <property type="entry name" value="DALR_1"/>
    <property type="match status" value="1"/>
</dbReference>
<proteinExistence type="inferred from homology"/>
<comment type="catalytic activity">
    <reaction evidence="6">
        <text>tRNA(Arg) + L-arginine + ATP = L-arginyl-tRNA(Arg) + AMP + diphosphate</text>
        <dbReference type="Rhea" id="RHEA:20301"/>
        <dbReference type="Rhea" id="RHEA-COMP:9658"/>
        <dbReference type="Rhea" id="RHEA-COMP:9673"/>
        <dbReference type="ChEBI" id="CHEBI:30616"/>
        <dbReference type="ChEBI" id="CHEBI:32682"/>
        <dbReference type="ChEBI" id="CHEBI:33019"/>
        <dbReference type="ChEBI" id="CHEBI:78442"/>
        <dbReference type="ChEBI" id="CHEBI:78513"/>
        <dbReference type="ChEBI" id="CHEBI:456215"/>
        <dbReference type="EC" id="6.1.1.19"/>
    </reaction>
</comment>
<dbReference type="InterPro" id="IPR001278">
    <property type="entry name" value="Arg-tRNA-ligase"/>
</dbReference>
<feature type="compositionally biased region" description="Basic and acidic residues" evidence="7">
    <location>
        <begin position="332"/>
        <end position="344"/>
    </location>
</feature>
<dbReference type="EC" id="6.1.1.19" evidence="2"/>
<keyword evidence="4" id="KW-0547">Nucleotide-binding</keyword>
<dbReference type="SUPFAM" id="SSF47323">
    <property type="entry name" value="Anticodon-binding domain of a subclass of class I aminoacyl-tRNA synthetases"/>
    <property type="match status" value="1"/>
</dbReference>
<keyword evidence="10" id="KW-1185">Reference proteome</keyword>
<accession>A0ABQ6JLE6</accession>
<evidence type="ECO:0000259" key="8">
    <source>
        <dbReference type="SMART" id="SM00836"/>
    </source>
</evidence>
<evidence type="ECO:0000256" key="1">
    <source>
        <dbReference type="ARBA" id="ARBA00005594"/>
    </source>
</evidence>
<evidence type="ECO:0000313" key="10">
    <source>
        <dbReference type="Proteomes" id="UP001157017"/>
    </source>
</evidence>
<dbReference type="EMBL" id="BSUZ01000001">
    <property type="protein sequence ID" value="GMA88597.1"/>
    <property type="molecule type" value="Genomic_DNA"/>
</dbReference>
<dbReference type="PANTHER" id="PTHR11956:SF5">
    <property type="entry name" value="ARGININE--TRNA LIGASE, CYTOPLASMIC"/>
    <property type="match status" value="1"/>
</dbReference>
<sequence>MLGADHHGYVNRLMAMCACFGDVPGRNLEILIGQMVNLLKDGQPLRMSKRAGTVVTLEDLVDAVGVDAGRYALARSSADSQIDIDLDLLVRRTNDNPVFYVQYAHARTCGVSRLAGEDGIRTADGFDPAVLTHETESALLATLGQFPSVVATAAEPARAAPGRPVPRDAGRYLPPLVRRLPGAPAVRRRGDHRPAPHPALAQRGDPHGARPRARPAGRQRAGAHVRAHEAGALHADGYLGPSWLRAPADVNALLPQVVRGRPSRGRRRAVGGRSRRRVAGGRARHARLRRRRGGLPGAGPGVPHRVRRRLPPAVRRRRRLLRRQGVPLHRGRPLDRRRGAEPRHLQRRRARRRPARRRAP</sequence>
<evidence type="ECO:0000256" key="6">
    <source>
        <dbReference type="ARBA" id="ARBA00049339"/>
    </source>
</evidence>
<feature type="compositionally biased region" description="Basic residues" evidence="7">
    <location>
        <begin position="304"/>
        <end position="322"/>
    </location>
</feature>
<dbReference type="PANTHER" id="PTHR11956">
    <property type="entry name" value="ARGINYL-TRNA SYNTHETASE"/>
    <property type="match status" value="1"/>
</dbReference>
<evidence type="ECO:0000256" key="5">
    <source>
        <dbReference type="ARBA" id="ARBA00022840"/>
    </source>
</evidence>
<dbReference type="Gene3D" id="1.10.730.10">
    <property type="entry name" value="Isoleucyl-tRNA Synthetase, Domain 1"/>
    <property type="match status" value="1"/>
</dbReference>
<dbReference type="Proteomes" id="UP001157017">
    <property type="component" value="Unassembled WGS sequence"/>
</dbReference>
<comment type="caution">
    <text evidence="9">The sequence shown here is derived from an EMBL/GenBank/DDBJ whole genome shotgun (WGS) entry which is preliminary data.</text>
</comment>
<evidence type="ECO:0000313" key="9">
    <source>
        <dbReference type="EMBL" id="GMA88597.1"/>
    </source>
</evidence>
<evidence type="ECO:0000256" key="4">
    <source>
        <dbReference type="ARBA" id="ARBA00022741"/>
    </source>
</evidence>